<accession>A0A915K939</accession>
<evidence type="ECO:0000256" key="2">
    <source>
        <dbReference type="ARBA" id="ARBA00010798"/>
    </source>
</evidence>
<dbReference type="Gene3D" id="2.30.29.30">
    <property type="entry name" value="Pleckstrin-homology domain (PH domain)/Phosphotyrosine-binding domain (PTB)"/>
    <property type="match status" value="1"/>
</dbReference>
<organism evidence="5 6">
    <name type="scientific">Romanomermis culicivorax</name>
    <name type="common">Nematode worm</name>
    <dbReference type="NCBI Taxonomy" id="13658"/>
    <lineage>
        <taxon>Eukaryota</taxon>
        <taxon>Metazoa</taxon>
        <taxon>Ecdysozoa</taxon>
        <taxon>Nematoda</taxon>
        <taxon>Enoplea</taxon>
        <taxon>Dorylaimia</taxon>
        <taxon>Mermithida</taxon>
        <taxon>Mermithoidea</taxon>
        <taxon>Mermithidae</taxon>
        <taxon>Romanomermis</taxon>
    </lineage>
</organism>
<dbReference type="GO" id="GO:0016010">
    <property type="term" value="C:dystrophin-associated glycoprotein complex"/>
    <property type="evidence" value="ECO:0007669"/>
    <property type="project" value="TreeGrafter"/>
</dbReference>
<keyword evidence="3" id="KW-0206">Cytoskeleton</keyword>
<proteinExistence type="inferred from homology"/>
<dbReference type="PANTHER" id="PTHR10554:SF1">
    <property type="entry name" value="FI16515P1"/>
    <property type="match status" value="1"/>
</dbReference>
<evidence type="ECO:0000313" key="6">
    <source>
        <dbReference type="WBParaSite" id="nRc.2.0.1.t35217-RA"/>
    </source>
</evidence>
<dbReference type="Proteomes" id="UP000887565">
    <property type="component" value="Unplaced"/>
</dbReference>
<keyword evidence="5" id="KW-1185">Reference proteome</keyword>
<dbReference type="GO" id="GO:0005198">
    <property type="term" value="F:structural molecule activity"/>
    <property type="evidence" value="ECO:0007669"/>
    <property type="project" value="InterPro"/>
</dbReference>
<dbReference type="AlphaFoldDB" id="A0A915K939"/>
<comment type="subcellular location">
    <subcellularLocation>
        <location evidence="1">Cytoplasm</location>
        <location evidence="1">Cytoskeleton</location>
    </subcellularLocation>
</comment>
<reference evidence="6" key="1">
    <citation type="submission" date="2022-11" db="UniProtKB">
        <authorList>
            <consortium name="WormBaseParasite"/>
        </authorList>
    </citation>
    <scope>IDENTIFICATION</scope>
</reference>
<dbReference type="WBParaSite" id="nRc.2.0.1.t35217-RA">
    <property type="protein sequence ID" value="nRc.2.0.1.t35217-RA"/>
    <property type="gene ID" value="nRc.2.0.1.g35217"/>
</dbReference>
<evidence type="ECO:0000256" key="3">
    <source>
        <dbReference type="ARBA" id="ARBA00023212"/>
    </source>
</evidence>
<comment type="similarity">
    <text evidence="2">Belongs to the syntrophin family.</text>
</comment>
<evidence type="ECO:0000259" key="4">
    <source>
        <dbReference type="PROSITE" id="PS50106"/>
    </source>
</evidence>
<dbReference type="SMART" id="SM00228">
    <property type="entry name" value="PDZ"/>
    <property type="match status" value="1"/>
</dbReference>
<name>A0A915K939_ROMCU</name>
<dbReference type="SUPFAM" id="SSF50729">
    <property type="entry name" value="PH domain-like"/>
    <property type="match status" value="1"/>
</dbReference>
<dbReference type="InterPro" id="IPR001478">
    <property type="entry name" value="PDZ"/>
</dbReference>
<evidence type="ECO:0000313" key="5">
    <source>
        <dbReference type="Proteomes" id="UP000887565"/>
    </source>
</evidence>
<keyword evidence="3" id="KW-0963">Cytoplasm</keyword>
<dbReference type="InterPro" id="IPR011993">
    <property type="entry name" value="PH-like_dom_sf"/>
</dbReference>
<feature type="domain" description="PDZ" evidence="4">
    <location>
        <begin position="90"/>
        <end position="176"/>
    </location>
</feature>
<dbReference type="InterPro" id="IPR015482">
    <property type="entry name" value="Syntrophin"/>
</dbReference>
<dbReference type="GO" id="GO:0005856">
    <property type="term" value="C:cytoskeleton"/>
    <property type="evidence" value="ECO:0007669"/>
    <property type="project" value="UniProtKB-SubCell"/>
</dbReference>
<dbReference type="PANTHER" id="PTHR10554">
    <property type="entry name" value="SYNTROPHIN"/>
    <property type="match status" value="1"/>
</dbReference>
<dbReference type="PROSITE" id="PS00018">
    <property type="entry name" value="EF_HAND_1"/>
    <property type="match status" value="1"/>
</dbReference>
<dbReference type="InterPro" id="IPR036034">
    <property type="entry name" value="PDZ_sf"/>
</dbReference>
<dbReference type="Gene3D" id="2.30.42.10">
    <property type="match status" value="1"/>
</dbReference>
<sequence>MSTGKWTDAKSLYSSKPYGTVYSTYELPGTRIYRDNETHHGLVTLSDGSRPGKPARLELTTDALTIQIPLSLASWYEENKETVLGENARIVTLQRLPDSGFGFSIKGGFSGTCRAPIIISKVWRDQENVERVKQLLVGDAIIELNGIPVENKTHDEVVQLLRESSEKLELKVKHQKDVACYLKKMPFGKSQTSMISDLSTAASTLSFQSPTIYSPTEAPKGWKSVARIPLPMAYITRYLRGTDKIRPNAFEVRAVDGSSSGLIYCEDQKIVDQWMQYIMKNIIRLNSKSIKMSNKFLHPDELIVYLGWVCEKIDDVNNNGTIESKEFWQSWEPRFLILKGSEICLFEAPPLNTEDLGKCLISYRIIDTRFKDVKVITIDALNENDFRWVVTPDEYATEWESAILRNESAIGRTADCHRFIRFNRRQSPIHEISSINVMLFYLVRGIGTFEIKIGDSSRLSLIAGDKDSRTFSLLNG</sequence>
<dbReference type="PROSITE" id="PS50106">
    <property type="entry name" value="PDZ"/>
    <property type="match status" value="1"/>
</dbReference>
<dbReference type="SUPFAM" id="SSF50156">
    <property type="entry name" value="PDZ domain-like"/>
    <property type="match status" value="1"/>
</dbReference>
<evidence type="ECO:0000256" key="1">
    <source>
        <dbReference type="ARBA" id="ARBA00004245"/>
    </source>
</evidence>
<dbReference type="OMA" id="YVTRYLW"/>
<dbReference type="InterPro" id="IPR018247">
    <property type="entry name" value="EF_Hand_1_Ca_BS"/>
</dbReference>
<protein>
    <submittedName>
        <fullName evidence="6">PDZ domain-containing protein</fullName>
    </submittedName>
</protein>
<dbReference type="Pfam" id="PF00595">
    <property type="entry name" value="PDZ"/>
    <property type="match status" value="1"/>
</dbReference>